<sequence>MHLPVRMEGRAVRRVRTVPGLHARNLQEAVGVPVQRRLGRFVLQPGLELLHQPQTVPERWNLLQHGPGLVHVQVSAGLYRHRVRNGHQRLRGHAMPQQRSVSRREAGRLPVRLSQRLDRSSL</sequence>
<organism evidence="2">
    <name type="scientific">Culex pipiens</name>
    <name type="common">House mosquito</name>
    <dbReference type="NCBI Taxonomy" id="7175"/>
    <lineage>
        <taxon>Eukaryota</taxon>
        <taxon>Metazoa</taxon>
        <taxon>Ecdysozoa</taxon>
        <taxon>Arthropoda</taxon>
        <taxon>Hexapoda</taxon>
        <taxon>Insecta</taxon>
        <taxon>Pterygota</taxon>
        <taxon>Neoptera</taxon>
        <taxon>Endopterygota</taxon>
        <taxon>Diptera</taxon>
        <taxon>Nematocera</taxon>
        <taxon>Culicoidea</taxon>
        <taxon>Culicidae</taxon>
        <taxon>Culicinae</taxon>
        <taxon>Culicini</taxon>
        <taxon>Culex</taxon>
        <taxon>Culex</taxon>
    </lineage>
</organism>
<dbReference type="EMBL" id="HBUE01083863">
    <property type="protein sequence ID" value="CAG6478795.1"/>
    <property type="molecule type" value="Transcribed_RNA"/>
</dbReference>
<dbReference type="EMBL" id="HBUE01344291">
    <property type="protein sequence ID" value="CAG6599916.1"/>
    <property type="molecule type" value="Transcribed_RNA"/>
</dbReference>
<protein>
    <submittedName>
        <fullName evidence="2">(northern house mosquito) hypothetical protein</fullName>
    </submittedName>
</protein>
<dbReference type="EMBL" id="HBUE01237365">
    <property type="protein sequence ID" value="CAG6547715.1"/>
    <property type="molecule type" value="Transcribed_RNA"/>
</dbReference>
<dbReference type="EMBL" id="HBUE01083862">
    <property type="protein sequence ID" value="CAG6478793.1"/>
    <property type="molecule type" value="Transcribed_RNA"/>
</dbReference>
<accession>A0A8D8BNK2</accession>
<dbReference type="EMBL" id="HBUE01344287">
    <property type="protein sequence ID" value="CAG6599908.1"/>
    <property type="molecule type" value="Transcribed_RNA"/>
</dbReference>
<dbReference type="EMBL" id="HBUE01083861">
    <property type="protein sequence ID" value="CAG6478791.1"/>
    <property type="molecule type" value="Transcribed_RNA"/>
</dbReference>
<proteinExistence type="predicted"/>
<feature type="region of interest" description="Disordered" evidence="1">
    <location>
        <begin position="87"/>
        <end position="110"/>
    </location>
</feature>
<dbReference type="EMBL" id="HBUE01083867">
    <property type="protein sequence ID" value="CAG6478803.1"/>
    <property type="molecule type" value="Transcribed_RNA"/>
</dbReference>
<dbReference type="EMBL" id="HBUE01344294">
    <property type="protein sequence ID" value="CAG6599922.1"/>
    <property type="molecule type" value="Transcribed_RNA"/>
</dbReference>
<dbReference type="AlphaFoldDB" id="A0A8D8BNK2"/>
<dbReference type="EMBL" id="HBUE01344290">
    <property type="protein sequence ID" value="CAG6599914.1"/>
    <property type="molecule type" value="Transcribed_RNA"/>
</dbReference>
<dbReference type="EMBL" id="HBUE01237369">
    <property type="protein sequence ID" value="CAG6547723.1"/>
    <property type="molecule type" value="Transcribed_RNA"/>
</dbReference>
<dbReference type="EMBL" id="HBUE01237360">
    <property type="protein sequence ID" value="CAG6547705.1"/>
    <property type="molecule type" value="Transcribed_RNA"/>
</dbReference>
<dbReference type="EMBL" id="HBUE01344292">
    <property type="protein sequence ID" value="CAG6599918.1"/>
    <property type="molecule type" value="Transcribed_RNA"/>
</dbReference>
<dbReference type="EMBL" id="HBUE01237362">
    <property type="protein sequence ID" value="CAG6547709.1"/>
    <property type="molecule type" value="Transcribed_RNA"/>
</dbReference>
<dbReference type="EMBL" id="HBUE01344296">
    <property type="protein sequence ID" value="CAG6599926.1"/>
    <property type="molecule type" value="Transcribed_RNA"/>
</dbReference>
<dbReference type="EMBL" id="HBUE01344293">
    <property type="protein sequence ID" value="CAG6599920.1"/>
    <property type="molecule type" value="Transcribed_RNA"/>
</dbReference>
<dbReference type="EMBL" id="HBUE01237361">
    <property type="protein sequence ID" value="CAG6547707.1"/>
    <property type="molecule type" value="Transcribed_RNA"/>
</dbReference>
<dbReference type="EMBL" id="HBUE01237368">
    <property type="protein sequence ID" value="CAG6547721.1"/>
    <property type="molecule type" value="Transcribed_RNA"/>
</dbReference>
<name>A0A8D8BNK2_CULPI</name>
<dbReference type="EMBL" id="HBUE01344295">
    <property type="protein sequence ID" value="CAG6599924.1"/>
    <property type="molecule type" value="Transcribed_RNA"/>
</dbReference>
<evidence type="ECO:0000313" key="2">
    <source>
        <dbReference type="EMBL" id="CAG6478793.1"/>
    </source>
</evidence>
<dbReference type="EMBL" id="HBUE01237364">
    <property type="protein sequence ID" value="CAG6547713.1"/>
    <property type="molecule type" value="Transcribed_RNA"/>
</dbReference>
<dbReference type="EMBL" id="HBUE01083865">
    <property type="protein sequence ID" value="CAG6478799.1"/>
    <property type="molecule type" value="Transcribed_RNA"/>
</dbReference>
<evidence type="ECO:0000256" key="1">
    <source>
        <dbReference type="SAM" id="MobiDB-lite"/>
    </source>
</evidence>
<dbReference type="EMBL" id="HBUE01237366">
    <property type="protein sequence ID" value="CAG6547717.1"/>
    <property type="molecule type" value="Transcribed_RNA"/>
</dbReference>
<dbReference type="EMBL" id="HBUE01083864">
    <property type="protein sequence ID" value="CAG6478797.1"/>
    <property type="molecule type" value="Transcribed_RNA"/>
</dbReference>
<dbReference type="EMBL" id="HBUE01344289">
    <property type="protein sequence ID" value="CAG6599912.1"/>
    <property type="molecule type" value="Transcribed_RNA"/>
</dbReference>
<reference evidence="2" key="1">
    <citation type="submission" date="2021-05" db="EMBL/GenBank/DDBJ databases">
        <authorList>
            <person name="Alioto T."/>
            <person name="Alioto T."/>
            <person name="Gomez Garrido J."/>
        </authorList>
    </citation>
    <scope>NUCLEOTIDE SEQUENCE</scope>
</reference>
<dbReference type="EMBL" id="HBUE01083866">
    <property type="protein sequence ID" value="CAG6478801.1"/>
    <property type="molecule type" value="Transcribed_RNA"/>
</dbReference>
<dbReference type="EMBL" id="HBUE01237363">
    <property type="protein sequence ID" value="CAG6547711.1"/>
    <property type="molecule type" value="Transcribed_RNA"/>
</dbReference>
<dbReference type="EMBL" id="HBUE01344288">
    <property type="protein sequence ID" value="CAG6599910.1"/>
    <property type="molecule type" value="Transcribed_RNA"/>
</dbReference>
<dbReference type="EMBL" id="HBUE01083868">
    <property type="protein sequence ID" value="CAG6478805.1"/>
    <property type="molecule type" value="Transcribed_RNA"/>
</dbReference>
<dbReference type="EMBL" id="HBUE01237367">
    <property type="protein sequence ID" value="CAG6547719.1"/>
    <property type="molecule type" value="Transcribed_RNA"/>
</dbReference>